<feature type="coiled-coil region" evidence="1">
    <location>
        <begin position="68"/>
        <end position="95"/>
    </location>
</feature>
<sequence>MKLALLAAAAVIVATPAFADCQSDAQLQAQKVRAATQTLQEQSNAPMAEQCRTGMGLIAEAKRLNTIRQNCQAELQLTAQDLQQADQRIQAADQEYAARCGG</sequence>
<dbReference type="Proteomes" id="UP000029995">
    <property type="component" value="Unassembled WGS sequence"/>
</dbReference>
<evidence type="ECO:0000256" key="2">
    <source>
        <dbReference type="SAM" id="SignalP"/>
    </source>
</evidence>
<evidence type="ECO:0000313" key="4">
    <source>
        <dbReference type="Proteomes" id="UP000029995"/>
    </source>
</evidence>
<comment type="caution">
    <text evidence="3">The sequence shown here is derived from an EMBL/GenBank/DDBJ whole genome shotgun (WGS) entry which is preliminary data.</text>
</comment>
<gene>
    <name evidence="3" type="ORF">P409_06025</name>
</gene>
<dbReference type="EMBL" id="JANX01000044">
    <property type="protein sequence ID" value="KGM35170.1"/>
    <property type="molecule type" value="Genomic_DNA"/>
</dbReference>
<keyword evidence="1" id="KW-0175">Coiled coil</keyword>
<evidence type="ECO:0000313" key="3">
    <source>
        <dbReference type="EMBL" id="KGM35170.1"/>
    </source>
</evidence>
<accession>A0A0A0DAW0</accession>
<dbReference type="AlphaFoldDB" id="A0A0A0DAW0"/>
<organism evidence="3 4">
    <name type="scientific">Inquilinus limosus MP06</name>
    <dbReference type="NCBI Taxonomy" id="1398085"/>
    <lineage>
        <taxon>Bacteria</taxon>
        <taxon>Pseudomonadati</taxon>
        <taxon>Pseudomonadota</taxon>
        <taxon>Alphaproteobacteria</taxon>
        <taxon>Rhodospirillales</taxon>
        <taxon>Rhodospirillaceae</taxon>
        <taxon>Inquilinus</taxon>
    </lineage>
</organism>
<dbReference type="RefSeq" id="WP_034832977.1">
    <property type="nucleotide sequence ID" value="NZ_JANX01000044.1"/>
</dbReference>
<reference evidence="3 4" key="1">
    <citation type="submission" date="2014-01" db="EMBL/GenBank/DDBJ databases">
        <title>Genome sequence determination for a cystic fibrosis isolate, Inquilinus limosus.</title>
        <authorList>
            <person name="Pino M."/>
            <person name="Di Conza J."/>
            <person name="Gutkind G."/>
        </authorList>
    </citation>
    <scope>NUCLEOTIDE SEQUENCE [LARGE SCALE GENOMIC DNA]</scope>
    <source>
        <strain evidence="3 4">MP06</strain>
    </source>
</reference>
<name>A0A0A0DAW0_9PROT</name>
<feature type="chain" id="PRO_5001961244" description="Secreted protein" evidence="2">
    <location>
        <begin position="20"/>
        <end position="102"/>
    </location>
</feature>
<keyword evidence="2" id="KW-0732">Signal</keyword>
<dbReference type="OrthoDB" id="9429456at2"/>
<evidence type="ECO:0000256" key="1">
    <source>
        <dbReference type="SAM" id="Coils"/>
    </source>
</evidence>
<feature type="signal peptide" evidence="2">
    <location>
        <begin position="1"/>
        <end position="19"/>
    </location>
</feature>
<proteinExistence type="predicted"/>
<evidence type="ECO:0008006" key="5">
    <source>
        <dbReference type="Google" id="ProtNLM"/>
    </source>
</evidence>
<protein>
    <recommendedName>
        <fullName evidence="5">Secreted protein</fullName>
    </recommendedName>
</protein>